<keyword evidence="4" id="KW-1185">Reference proteome</keyword>
<name>A0ABQ0S0L7_9PSEU</name>
<dbReference type="Gene3D" id="3.50.50.60">
    <property type="entry name" value="FAD/NAD(P)-binding domain"/>
    <property type="match status" value="2"/>
</dbReference>
<protein>
    <submittedName>
        <fullName evidence="3">Oxidoreductase</fullName>
    </submittedName>
</protein>
<evidence type="ECO:0000256" key="2">
    <source>
        <dbReference type="SAM" id="MobiDB-lite"/>
    </source>
</evidence>
<feature type="compositionally biased region" description="Low complexity" evidence="2">
    <location>
        <begin position="135"/>
        <end position="173"/>
    </location>
</feature>
<evidence type="ECO:0000256" key="1">
    <source>
        <dbReference type="ARBA" id="ARBA00023002"/>
    </source>
</evidence>
<dbReference type="Proteomes" id="UP000320693">
    <property type="component" value="Unassembled WGS sequence"/>
</dbReference>
<dbReference type="PANTHER" id="PTHR43539">
    <property type="entry name" value="FLAVIN-BINDING MONOOXYGENASE-LIKE PROTEIN (AFU_ORTHOLOGUE AFUA_4G09220)"/>
    <property type="match status" value="1"/>
</dbReference>
<dbReference type="InterPro" id="IPR050982">
    <property type="entry name" value="Auxin_biosynth/cation_transpt"/>
</dbReference>
<dbReference type="SUPFAM" id="SSF51905">
    <property type="entry name" value="FAD/NAD(P)-binding domain"/>
    <property type="match status" value="2"/>
</dbReference>
<dbReference type="Pfam" id="PF13738">
    <property type="entry name" value="Pyr_redox_3"/>
    <property type="match status" value="1"/>
</dbReference>
<comment type="caution">
    <text evidence="3">The sequence shown here is derived from an EMBL/GenBank/DDBJ whole genome shotgun (WGS) entry which is preliminary data.</text>
</comment>
<proteinExistence type="predicted"/>
<dbReference type="PRINTS" id="PR00368">
    <property type="entry name" value="FADPNR"/>
</dbReference>
<dbReference type="EMBL" id="BJNH01000038">
    <property type="protein sequence ID" value="GEC26457.1"/>
    <property type="molecule type" value="Genomic_DNA"/>
</dbReference>
<dbReference type="InterPro" id="IPR036188">
    <property type="entry name" value="FAD/NAD-bd_sf"/>
</dbReference>
<accession>A0ABQ0S0L7</accession>
<evidence type="ECO:0000313" key="3">
    <source>
        <dbReference type="EMBL" id="GEC26457.1"/>
    </source>
</evidence>
<reference evidence="3 4" key="1">
    <citation type="submission" date="2019-06" db="EMBL/GenBank/DDBJ databases">
        <title>Whole genome shotgun sequence of Pseudonocardia saturnea NBRC 14499.</title>
        <authorList>
            <person name="Hosoyama A."/>
            <person name="Uohara A."/>
            <person name="Ohji S."/>
            <person name="Ichikawa N."/>
        </authorList>
    </citation>
    <scope>NUCLEOTIDE SEQUENCE [LARGE SCALE GENOMIC DNA]</scope>
    <source>
        <strain evidence="3 4">NBRC 14499</strain>
    </source>
</reference>
<dbReference type="Pfam" id="PF13450">
    <property type="entry name" value="NAD_binding_8"/>
    <property type="match status" value="1"/>
</dbReference>
<sequence>MSPAGPGVAPDVWRGSVVVIGAGQAGLSAAAGLRRGGLVPGRDMVVLDGEDGPGGAWRHRWPTLVMRTVNGIHDLAGVRSGFDEPGADPDRPARDAVPDYFAEIERTFDLQVIRPVRVHAVRDAAPGGARHAGRDAASGRAPDAGRDAAPGRAPDAGRGAAPDTAPDDAASGDRTGPLLVETDRGTWTADRVVNATGTWSRPFVPAYPGAASFRGRSLHARDYPGPSELAGLRVLVVGGGITAVQLLLEIAPYAAATTWVTRREPVWNDGPFDAERGRAAVALVEERVRAGLPPRSVVGVTGLGLTPQVRAGIASGVLRRRPMFTALTPEGARWADGTTEPADVVLWATGWRPALGHLAPLQLRGPGGGIVMGEPLDTGVVADPRVHLVGYGPSASTIGADRAGRAAARAVLRGLPLAA</sequence>
<organism evidence="3 4">
    <name type="scientific">Pseudonocardia saturnea</name>
    <dbReference type="NCBI Taxonomy" id="33909"/>
    <lineage>
        <taxon>Bacteria</taxon>
        <taxon>Bacillati</taxon>
        <taxon>Actinomycetota</taxon>
        <taxon>Actinomycetes</taxon>
        <taxon>Pseudonocardiales</taxon>
        <taxon>Pseudonocardiaceae</taxon>
        <taxon>Pseudonocardia</taxon>
    </lineage>
</organism>
<feature type="region of interest" description="Disordered" evidence="2">
    <location>
        <begin position="124"/>
        <end position="183"/>
    </location>
</feature>
<dbReference type="PANTHER" id="PTHR43539:SF78">
    <property type="entry name" value="FLAVIN-CONTAINING MONOOXYGENASE"/>
    <property type="match status" value="1"/>
</dbReference>
<gene>
    <name evidence="3" type="ORF">PSA01_34860</name>
</gene>
<evidence type="ECO:0000313" key="4">
    <source>
        <dbReference type="Proteomes" id="UP000320693"/>
    </source>
</evidence>
<keyword evidence="1" id="KW-0560">Oxidoreductase</keyword>